<reference evidence="1 2" key="1">
    <citation type="submission" date="2018-05" db="EMBL/GenBank/DDBJ databases">
        <title>Flavobacterium sp. MEBiC07310.</title>
        <authorList>
            <person name="Baek K."/>
        </authorList>
    </citation>
    <scope>NUCLEOTIDE SEQUENCE [LARGE SCALE GENOMIC DNA]</scope>
    <source>
        <strain evidence="1 2">MEBiC07310</strain>
    </source>
</reference>
<protein>
    <submittedName>
        <fullName evidence="1">Uncharacterized protein</fullName>
    </submittedName>
</protein>
<dbReference type="KEGG" id="fse:DI487_15480"/>
<organism evidence="1 2">
    <name type="scientific">Flavobacterium sediminis</name>
    <dbReference type="NCBI Taxonomy" id="2201181"/>
    <lineage>
        <taxon>Bacteria</taxon>
        <taxon>Pseudomonadati</taxon>
        <taxon>Bacteroidota</taxon>
        <taxon>Flavobacteriia</taxon>
        <taxon>Flavobacteriales</taxon>
        <taxon>Flavobacteriaceae</taxon>
        <taxon>Flavobacterium</taxon>
    </lineage>
</organism>
<sequence length="103" mass="12541">MKTLFYPVFLFLVFQTAIGQTSNEYYYAIWIRKFEKKWIDSEDNFYIVYTTDLDNAFRLALRDGYETQLCCETFISQEKNSGHYSEENFFEENQSRRKIFETD</sequence>
<gene>
    <name evidence="1" type="ORF">DI487_15480</name>
</gene>
<dbReference type="OrthoDB" id="9814400at2"/>
<dbReference type="AlphaFoldDB" id="A0A2U8QZ29"/>
<proteinExistence type="predicted"/>
<dbReference type="RefSeq" id="WP_109570452.1">
    <property type="nucleotide sequence ID" value="NZ_CP029463.1"/>
</dbReference>
<keyword evidence="2" id="KW-1185">Reference proteome</keyword>
<accession>A0A2U8QZ29</accession>
<dbReference type="Proteomes" id="UP000245429">
    <property type="component" value="Chromosome"/>
</dbReference>
<evidence type="ECO:0000313" key="2">
    <source>
        <dbReference type="Proteomes" id="UP000245429"/>
    </source>
</evidence>
<evidence type="ECO:0000313" key="1">
    <source>
        <dbReference type="EMBL" id="AWM15114.1"/>
    </source>
</evidence>
<name>A0A2U8QZ29_9FLAO</name>
<dbReference type="EMBL" id="CP029463">
    <property type="protein sequence ID" value="AWM15114.1"/>
    <property type="molecule type" value="Genomic_DNA"/>
</dbReference>